<protein>
    <recommendedName>
        <fullName evidence="3">DNA polymerase epsilon subunit 3</fullName>
    </recommendedName>
</protein>
<dbReference type="InterPro" id="IPR009072">
    <property type="entry name" value="Histone-fold"/>
</dbReference>
<feature type="compositionally biased region" description="Basic and acidic residues" evidence="4">
    <location>
        <begin position="1"/>
        <end position="14"/>
    </location>
</feature>
<evidence type="ECO:0000256" key="3">
    <source>
        <dbReference type="ARBA" id="ARBA00039793"/>
    </source>
</evidence>
<dbReference type="Gene3D" id="1.10.20.10">
    <property type="entry name" value="Histone, subunit A"/>
    <property type="match status" value="1"/>
</dbReference>
<evidence type="ECO:0000259" key="5">
    <source>
        <dbReference type="Pfam" id="PF00808"/>
    </source>
</evidence>
<dbReference type="GO" id="GO:0008623">
    <property type="term" value="C:CHRAC"/>
    <property type="evidence" value="ECO:0007669"/>
    <property type="project" value="TreeGrafter"/>
</dbReference>
<keyword evidence="2" id="KW-0539">Nucleus</keyword>
<dbReference type="WBParaSite" id="L893_g19214.t1">
    <property type="protein sequence ID" value="L893_g19214.t1"/>
    <property type="gene ID" value="L893_g19214"/>
</dbReference>
<dbReference type="Proteomes" id="UP000095287">
    <property type="component" value="Unplaced"/>
</dbReference>
<accession>A0A1I7YS98</accession>
<feature type="domain" description="Transcription factor CBF/NF-Y/archaeal histone" evidence="5">
    <location>
        <begin position="109"/>
        <end position="173"/>
    </location>
</feature>
<dbReference type="SUPFAM" id="SSF47113">
    <property type="entry name" value="Histone-fold"/>
    <property type="match status" value="1"/>
</dbReference>
<dbReference type="CDD" id="cd22928">
    <property type="entry name" value="HFD_POLE3_DPB4"/>
    <property type="match status" value="1"/>
</dbReference>
<proteinExistence type="predicted"/>
<dbReference type="GO" id="GO:0046982">
    <property type="term" value="F:protein heterodimerization activity"/>
    <property type="evidence" value="ECO:0007669"/>
    <property type="project" value="InterPro"/>
</dbReference>
<comment type="subcellular location">
    <subcellularLocation>
        <location evidence="1">Nucleus</location>
    </subcellularLocation>
</comment>
<sequence>MHPAEDSRGSRAERPDEDEVEKSYWAPDLASKPGYLSGQICLDKRSACGGDRWSARKRLGYWFWLKFFSIGGDCSPVLLQWMTSEKSTESPIPPEEPAAVDDYSVEDLRLPMSVITRIAKEAMPPGAALGKDARTVLARSAAVFILNATTFANENAAKNKRKMINGNDVLAAVKALECGSEFEELLKESQARFQEKRQAKIDAKKKKAAAEAAPVEDARTESPSIIDEDEAMDE</sequence>
<dbReference type="GO" id="GO:0008622">
    <property type="term" value="C:epsilon DNA polymerase complex"/>
    <property type="evidence" value="ECO:0007669"/>
    <property type="project" value="TreeGrafter"/>
</dbReference>
<evidence type="ECO:0000256" key="1">
    <source>
        <dbReference type="ARBA" id="ARBA00004123"/>
    </source>
</evidence>
<dbReference type="GO" id="GO:0006272">
    <property type="term" value="P:leading strand elongation"/>
    <property type="evidence" value="ECO:0007669"/>
    <property type="project" value="TreeGrafter"/>
</dbReference>
<dbReference type="InterPro" id="IPR003958">
    <property type="entry name" value="CBFA_NFYB_domain"/>
</dbReference>
<dbReference type="PANTHER" id="PTHR46172:SF1">
    <property type="entry name" value="DNA POLYMERASE EPSILON SUBUNIT 3"/>
    <property type="match status" value="1"/>
</dbReference>
<dbReference type="GO" id="GO:0031507">
    <property type="term" value="P:heterochromatin formation"/>
    <property type="evidence" value="ECO:0007669"/>
    <property type="project" value="TreeGrafter"/>
</dbReference>
<evidence type="ECO:0000313" key="6">
    <source>
        <dbReference type="Proteomes" id="UP000095287"/>
    </source>
</evidence>
<name>A0A1I7YS98_9BILA</name>
<dbReference type="GO" id="GO:0031490">
    <property type="term" value="F:chromatin DNA binding"/>
    <property type="evidence" value="ECO:0007669"/>
    <property type="project" value="TreeGrafter"/>
</dbReference>
<feature type="region of interest" description="Disordered" evidence="4">
    <location>
        <begin position="196"/>
        <end position="234"/>
    </location>
</feature>
<reference evidence="7" key="1">
    <citation type="submission" date="2016-11" db="UniProtKB">
        <authorList>
            <consortium name="WormBaseParasite"/>
        </authorList>
    </citation>
    <scope>IDENTIFICATION</scope>
</reference>
<evidence type="ECO:0000313" key="7">
    <source>
        <dbReference type="WBParaSite" id="L893_g19214.t1"/>
    </source>
</evidence>
<dbReference type="GO" id="GO:0006974">
    <property type="term" value="P:DNA damage response"/>
    <property type="evidence" value="ECO:0007669"/>
    <property type="project" value="TreeGrafter"/>
</dbReference>
<dbReference type="PANTHER" id="PTHR46172">
    <property type="entry name" value="DNA POLYMERASE EPSILON SUBUNIT 3"/>
    <property type="match status" value="1"/>
</dbReference>
<evidence type="ECO:0000256" key="2">
    <source>
        <dbReference type="ARBA" id="ARBA00023242"/>
    </source>
</evidence>
<feature type="region of interest" description="Disordered" evidence="4">
    <location>
        <begin position="1"/>
        <end position="23"/>
    </location>
</feature>
<evidence type="ECO:0000256" key="4">
    <source>
        <dbReference type="SAM" id="MobiDB-lite"/>
    </source>
</evidence>
<dbReference type="Pfam" id="PF00808">
    <property type="entry name" value="CBFD_NFYB_HMF"/>
    <property type="match status" value="1"/>
</dbReference>
<dbReference type="AlphaFoldDB" id="A0A1I7YS98"/>
<organism evidence="6 7">
    <name type="scientific">Steinernema glaseri</name>
    <dbReference type="NCBI Taxonomy" id="37863"/>
    <lineage>
        <taxon>Eukaryota</taxon>
        <taxon>Metazoa</taxon>
        <taxon>Ecdysozoa</taxon>
        <taxon>Nematoda</taxon>
        <taxon>Chromadorea</taxon>
        <taxon>Rhabditida</taxon>
        <taxon>Tylenchina</taxon>
        <taxon>Panagrolaimomorpha</taxon>
        <taxon>Strongyloidoidea</taxon>
        <taxon>Steinernematidae</taxon>
        <taxon>Steinernema</taxon>
    </lineage>
</organism>
<dbReference type="InterPro" id="IPR051377">
    <property type="entry name" value="DNA_Pol-Epsilon_Subunit"/>
</dbReference>
<keyword evidence="6" id="KW-1185">Reference proteome</keyword>